<dbReference type="PANTHER" id="PTHR10622">
    <property type="entry name" value="HET DOMAIN-CONTAINING PROTEIN"/>
    <property type="match status" value="1"/>
</dbReference>
<dbReference type="EMBL" id="ML179162">
    <property type="protein sequence ID" value="THU97112.1"/>
    <property type="molecule type" value="Genomic_DNA"/>
</dbReference>
<feature type="region of interest" description="Disordered" evidence="1">
    <location>
        <begin position="721"/>
        <end position="788"/>
    </location>
</feature>
<dbReference type="Proteomes" id="UP000297245">
    <property type="component" value="Unassembled WGS sequence"/>
</dbReference>
<dbReference type="PANTHER" id="PTHR10622:SF12">
    <property type="entry name" value="HET DOMAIN-CONTAINING PROTEIN"/>
    <property type="match status" value="1"/>
</dbReference>
<sequence>MRLLNTKTYELEEFFVEIPLYAILSHTWDREEVTFQDIQDLEIAKYRAGWLKIERACTHARKYDFEWIWIDSCCINKESSAELSEAINSMYQYYEESEVCYVYLCDFTNSENDESAINQCRWFRRGWTLQELLAPSYVVFLDKDWTETGTKWSLCGVISAVTSIPEPVLIQGDVETYSIAQRMSWAASRETTRPEDQAYCLMGIFGVSMSPIYGEGGTKAFMRLQQEIIKYSDDRSIFAWIASSPEHAAPEERGLLARSPYEFRASGGIGVSELSDVYRDGYEPSYSFGNNGLNIHLPLTPTESGHFLAYLLCRSNGKYIAVYLRQTREQQYVRCRADELALITPGSSSLVNVRRLVVKENPNTRRTAKKTRAAMRRDHHNIAFHIRILPAARQRFFTFLQCTGATFNQTTGRVVTNALQRFNISSLKFAVYDHNNTEDLVILIRFPLLTPCFKVVTNLTSPKEGWEGQPFSRRFLSLATEDRHCHGVDRIIKPLETGGKVSLAIQMTGNQSDFRILEIDYISTIRMNTNPTMMHQPEFQRADIVLSIRVRHPQLSFQSTFPPDLYQRQWGDQTHISIPNTGNPSTSFRVITFFLRTGLSSHTTIYVPVGFQESKVWSDIVFLSSDNGSYDPDPAKEIWKSYLDSGSRMQNRTRTQSSLSVVHECPGFFFGSGTVYHKISINITKTEGTNLQLGSYVLQFEVRHYSEHPGEPVVPLTLEQHTSSGANLEPAPHQRGVLFGPRLPRPAGRKSYGPSDQVLGTTDSSSRRSRQVLDSERAIPSGSTSPTE</sequence>
<accession>A0A4S8M4I4</accession>
<evidence type="ECO:0000313" key="3">
    <source>
        <dbReference type="EMBL" id="THU97112.1"/>
    </source>
</evidence>
<evidence type="ECO:0000256" key="1">
    <source>
        <dbReference type="SAM" id="MobiDB-lite"/>
    </source>
</evidence>
<dbReference type="InterPro" id="IPR010730">
    <property type="entry name" value="HET"/>
</dbReference>
<dbReference type="Pfam" id="PF06985">
    <property type="entry name" value="HET"/>
    <property type="match status" value="1"/>
</dbReference>
<feature type="domain" description="Heterokaryon incompatibility" evidence="2">
    <location>
        <begin position="21"/>
        <end position="109"/>
    </location>
</feature>
<evidence type="ECO:0000259" key="2">
    <source>
        <dbReference type="Pfam" id="PF06985"/>
    </source>
</evidence>
<dbReference type="AlphaFoldDB" id="A0A4S8M4I4"/>
<evidence type="ECO:0000313" key="4">
    <source>
        <dbReference type="Proteomes" id="UP000297245"/>
    </source>
</evidence>
<reference evidence="3 4" key="1">
    <citation type="journal article" date="2019" name="Nat. Ecol. Evol.">
        <title>Megaphylogeny resolves global patterns of mushroom evolution.</title>
        <authorList>
            <person name="Varga T."/>
            <person name="Krizsan K."/>
            <person name="Foldi C."/>
            <person name="Dima B."/>
            <person name="Sanchez-Garcia M."/>
            <person name="Sanchez-Ramirez S."/>
            <person name="Szollosi G.J."/>
            <person name="Szarkandi J.G."/>
            <person name="Papp V."/>
            <person name="Albert L."/>
            <person name="Andreopoulos W."/>
            <person name="Angelini C."/>
            <person name="Antonin V."/>
            <person name="Barry K.W."/>
            <person name="Bougher N.L."/>
            <person name="Buchanan P."/>
            <person name="Buyck B."/>
            <person name="Bense V."/>
            <person name="Catcheside P."/>
            <person name="Chovatia M."/>
            <person name="Cooper J."/>
            <person name="Damon W."/>
            <person name="Desjardin D."/>
            <person name="Finy P."/>
            <person name="Geml J."/>
            <person name="Haridas S."/>
            <person name="Hughes K."/>
            <person name="Justo A."/>
            <person name="Karasinski D."/>
            <person name="Kautmanova I."/>
            <person name="Kiss B."/>
            <person name="Kocsube S."/>
            <person name="Kotiranta H."/>
            <person name="LaButti K.M."/>
            <person name="Lechner B.E."/>
            <person name="Liimatainen K."/>
            <person name="Lipzen A."/>
            <person name="Lukacs Z."/>
            <person name="Mihaltcheva S."/>
            <person name="Morgado L.N."/>
            <person name="Niskanen T."/>
            <person name="Noordeloos M.E."/>
            <person name="Ohm R.A."/>
            <person name="Ortiz-Santana B."/>
            <person name="Ovrebo C."/>
            <person name="Racz N."/>
            <person name="Riley R."/>
            <person name="Savchenko A."/>
            <person name="Shiryaev A."/>
            <person name="Soop K."/>
            <person name="Spirin V."/>
            <person name="Szebenyi C."/>
            <person name="Tomsovsky M."/>
            <person name="Tulloss R.E."/>
            <person name="Uehling J."/>
            <person name="Grigoriev I.V."/>
            <person name="Vagvolgyi C."/>
            <person name="Papp T."/>
            <person name="Martin F.M."/>
            <person name="Miettinen O."/>
            <person name="Hibbett D.S."/>
            <person name="Nagy L.G."/>
        </authorList>
    </citation>
    <scope>NUCLEOTIDE SEQUENCE [LARGE SCALE GENOMIC DNA]</scope>
    <source>
        <strain evidence="3 4">CBS 962.96</strain>
    </source>
</reference>
<keyword evidence="4" id="KW-1185">Reference proteome</keyword>
<protein>
    <submittedName>
        <fullName evidence="3">HET-domain-containing protein</fullName>
    </submittedName>
</protein>
<proteinExistence type="predicted"/>
<gene>
    <name evidence="3" type="ORF">K435DRAFT_722156</name>
</gene>
<dbReference type="OrthoDB" id="674604at2759"/>
<organism evidence="3 4">
    <name type="scientific">Dendrothele bispora (strain CBS 962.96)</name>
    <dbReference type="NCBI Taxonomy" id="1314807"/>
    <lineage>
        <taxon>Eukaryota</taxon>
        <taxon>Fungi</taxon>
        <taxon>Dikarya</taxon>
        <taxon>Basidiomycota</taxon>
        <taxon>Agaricomycotina</taxon>
        <taxon>Agaricomycetes</taxon>
        <taxon>Agaricomycetidae</taxon>
        <taxon>Agaricales</taxon>
        <taxon>Agaricales incertae sedis</taxon>
        <taxon>Dendrothele</taxon>
    </lineage>
</organism>
<name>A0A4S8M4I4_DENBC</name>